<dbReference type="AlphaFoldDB" id="A0A0T7DGP6"/>
<accession>A0A0T7DPB7</accession>
<dbReference type="Proteomes" id="UP000041625">
    <property type="component" value="Unassembled WGS sequence"/>
</dbReference>
<evidence type="ECO:0000313" key="2">
    <source>
        <dbReference type="Proteomes" id="UP000041625"/>
    </source>
</evidence>
<evidence type="ECO:0000313" key="1">
    <source>
        <dbReference type="EMBL" id="CDT67080.1"/>
    </source>
</evidence>
<name>A0A0T7DGP6_9VIBR</name>
<accession>A0A0T7DGP6</accession>
<organism evidence="1 2">
    <name type="scientific">Vibrio coralliirubri</name>
    <dbReference type="NCBI Taxonomy" id="1516159"/>
    <lineage>
        <taxon>Bacteria</taxon>
        <taxon>Pseudomonadati</taxon>
        <taxon>Pseudomonadota</taxon>
        <taxon>Gammaproteobacteria</taxon>
        <taxon>Vibrionales</taxon>
        <taxon>Vibrionaceae</taxon>
        <taxon>Vibrio</taxon>
    </lineage>
</organism>
<gene>
    <name evidence="1" type="ORF">VCR31J2_1280039</name>
</gene>
<reference evidence="1 2" key="1">
    <citation type="submission" date="2014-06" db="EMBL/GenBank/DDBJ databases">
        <authorList>
            <person name="Le Roux F."/>
        </authorList>
    </citation>
    <scope>NUCLEOTIDE SEQUENCE [LARGE SCALE GENOMIC DNA]</scope>
    <source>
        <strain evidence="1 2">J2-31</strain>
    </source>
</reference>
<proteinExistence type="predicted"/>
<protein>
    <submittedName>
        <fullName evidence="1">Uncharacterized protein</fullName>
    </submittedName>
</protein>
<keyword evidence="2" id="KW-1185">Reference proteome</keyword>
<comment type="caution">
    <text evidence="1">The sequence shown here is derived from an EMBL/GenBank/DDBJ whole genome shotgun (WGS) entry which is preliminary data.</text>
</comment>
<dbReference type="EMBL" id="CCKJ01000033">
    <property type="protein sequence ID" value="CDT67080.1"/>
    <property type="molecule type" value="Genomic_DNA"/>
</dbReference>
<sequence length="62" mass="7176">MHLPQVGLSEILSEGTRFTPLQEGQRVLNVDITFSFYCNSVANAIYESRTERLYCLKQEYDT</sequence>